<feature type="transmembrane region" description="Helical" evidence="1">
    <location>
        <begin position="116"/>
        <end position="137"/>
    </location>
</feature>
<evidence type="ECO:0000313" key="3">
    <source>
        <dbReference type="Proteomes" id="UP000320338"/>
    </source>
</evidence>
<dbReference type="EMBL" id="BJNG01000037">
    <property type="protein sequence ID" value="GEC21838.1"/>
    <property type="molecule type" value="Genomic_DNA"/>
</dbReference>
<dbReference type="Proteomes" id="UP000320338">
    <property type="component" value="Unassembled WGS sequence"/>
</dbReference>
<dbReference type="AlphaFoldDB" id="A0A4Y3WTL0"/>
<protein>
    <recommendedName>
        <fullName evidence="4">DUF998 domain-containing protein</fullName>
    </recommendedName>
</protein>
<reference evidence="2 3" key="1">
    <citation type="submission" date="2019-06" db="EMBL/GenBank/DDBJ databases">
        <title>Whole genome shotgun sequence of Pseudonocardia hydrocarbonoxydans NBRC 14498.</title>
        <authorList>
            <person name="Hosoyama A."/>
            <person name="Uohara A."/>
            <person name="Ohji S."/>
            <person name="Ichikawa N."/>
        </authorList>
    </citation>
    <scope>NUCLEOTIDE SEQUENCE [LARGE SCALE GENOMIC DNA]</scope>
    <source>
        <strain evidence="2 3">NBRC 14498</strain>
    </source>
</reference>
<proteinExistence type="predicted"/>
<keyword evidence="3" id="KW-1185">Reference proteome</keyword>
<keyword evidence="1" id="KW-1133">Transmembrane helix</keyword>
<sequence>MRARWTVVGALAVFWAGTVVAGALAPGYSARGDFVSSLAGRGSEVAPLGIAALLALAGAHLAAAAAVRGRAAVALGLAGLCGIVVAAFRTACPLGAAGCGSGANETVPDLADAVHVYGVVGYEIALVAAMLAVAGRLARTRPAAAALAVAAAVASVVLALNIGGPDLGAWQRAWLAVNTGWLAVATLRLGSHTG</sequence>
<feature type="transmembrane region" description="Helical" evidence="1">
    <location>
        <begin position="144"/>
        <end position="163"/>
    </location>
</feature>
<dbReference type="InterPro" id="IPR009339">
    <property type="entry name" value="DUF998"/>
</dbReference>
<keyword evidence="1" id="KW-0812">Transmembrane</keyword>
<dbReference type="Pfam" id="PF06197">
    <property type="entry name" value="DUF998"/>
    <property type="match status" value="1"/>
</dbReference>
<evidence type="ECO:0000256" key="1">
    <source>
        <dbReference type="SAM" id="Phobius"/>
    </source>
</evidence>
<gene>
    <name evidence="2" type="ORF">PHY01_41210</name>
</gene>
<dbReference type="RefSeq" id="WP_170183902.1">
    <property type="nucleotide sequence ID" value="NZ_BAAARZ010000006.1"/>
</dbReference>
<name>A0A4Y3WTL0_9PSEU</name>
<feature type="transmembrane region" description="Helical" evidence="1">
    <location>
        <begin position="45"/>
        <end position="67"/>
    </location>
</feature>
<feature type="transmembrane region" description="Helical" evidence="1">
    <location>
        <begin position="74"/>
        <end position="96"/>
    </location>
</feature>
<organism evidence="2 3">
    <name type="scientific">Pseudonocardia hydrocarbonoxydans</name>
    <dbReference type="NCBI Taxonomy" id="76726"/>
    <lineage>
        <taxon>Bacteria</taxon>
        <taxon>Bacillati</taxon>
        <taxon>Actinomycetota</taxon>
        <taxon>Actinomycetes</taxon>
        <taxon>Pseudonocardiales</taxon>
        <taxon>Pseudonocardiaceae</taxon>
        <taxon>Pseudonocardia</taxon>
    </lineage>
</organism>
<evidence type="ECO:0008006" key="4">
    <source>
        <dbReference type="Google" id="ProtNLM"/>
    </source>
</evidence>
<accession>A0A4Y3WTL0</accession>
<evidence type="ECO:0000313" key="2">
    <source>
        <dbReference type="EMBL" id="GEC21838.1"/>
    </source>
</evidence>
<comment type="caution">
    <text evidence="2">The sequence shown here is derived from an EMBL/GenBank/DDBJ whole genome shotgun (WGS) entry which is preliminary data.</text>
</comment>
<keyword evidence="1" id="KW-0472">Membrane</keyword>